<gene>
    <name evidence="1" type="ORF">O6H91_02G064900</name>
</gene>
<reference evidence="2" key="1">
    <citation type="journal article" date="2024" name="Proc. Natl. Acad. Sci. U.S.A.">
        <title>Extraordinary preservation of gene collinearity over three hundred million years revealed in homosporous lycophytes.</title>
        <authorList>
            <person name="Li C."/>
            <person name="Wickell D."/>
            <person name="Kuo L.Y."/>
            <person name="Chen X."/>
            <person name="Nie B."/>
            <person name="Liao X."/>
            <person name="Peng D."/>
            <person name="Ji J."/>
            <person name="Jenkins J."/>
            <person name="Williams M."/>
            <person name="Shu S."/>
            <person name="Plott C."/>
            <person name="Barry K."/>
            <person name="Rajasekar S."/>
            <person name="Grimwood J."/>
            <person name="Han X."/>
            <person name="Sun S."/>
            <person name="Hou Z."/>
            <person name="He W."/>
            <person name="Dai G."/>
            <person name="Sun C."/>
            <person name="Schmutz J."/>
            <person name="Leebens-Mack J.H."/>
            <person name="Li F.W."/>
            <person name="Wang L."/>
        </authorList>
    </citation>
    <scope>NUCLEOTIDE SEQUENCE [LARGE SCALE GENOMIC DNA]</scope>
    <source>
        <strain evidence="2">cv. PW_Plant_1</strain>
    </source>
</reference>
<proteinExistence type="predicted"/>
<name>A0ACC2EGW9_DIPCM</name>
<dbReference type="EMBL" id="CM055093">
    <property type="protein sequence ID" value="KAJ7565547.1"/>
    <property type="molecule type" value="Genomic_DNA"/>
</dbReference>
<evidence type="ECO:0000313" key="1">
    <source>
        <dbReference type="EMBL" id="KAJ7565547.1"/>
    </source>
</evidence>
<organism evidence="1 2">
    <name type="scientific">Diphasiastrum complanatum</name>
    <name type="common">Issler's clubmoss</name>
    <name type="synonym">Lycopodium complanatum</name>
    <dbReference type="NCBI Taxonomy" id="34168"/>
    <lineage>
        <taxon>Eukaryota</taxon>
        <taxon>Viridiplantae</taxon>
        <taxon>Streptophyta</taxon>
        <taxon>Embryophyta</taxon>
        <taxon>Tracheophyta</taxon>
        <taxon>Lycopodiopsida</taxon>
        <taxon>Lycopodiales</taxon>
        <taxon>Lycopodiaceae</taxon>
        <taxon>Lycopodioideae</taxon>
        <taxon>Diphasiastrum</taxon>
    </lineage>
</organism>
<accession>A0ACC2EGW9</accession>
<sequence length="400" mass="44469">MPGLFHQRSLSNVTSVSSIPAESYESHTKYSLNSTNVHHTEPPNALESALASSYTSANPSESSEKMKVNDKEPCKDAPRSVRVNAIAYPLQAGHSIGSSGSESDLAAMVHEFIENGSYVCEMHEGSESDSGLPTPSKLCEDLQVLTSSLTLIEKRVLALLKRVVRSIDEQRDSVCLDEGSECKGGCVRQIVVKHFRSRGYNAAICKARWPNLEKIIGGEYEYIDLLLDRDHSIEEGRIILDLDFRSQFEIARPTQHYLAALNLLPTMFVGFSEKLNHILQIMSEAAQCSLKQNSMHFPPWRTLDYMCAKWFFPCERIIDNLALCVSKGRPSFSRCSGTKQCLELLRRMRIGLLDDSERGLSLACSLSKRTGISPLRTKTSNCYLLTQQKHLISVVGGGSC</sequence>
<keyword evidence="2" id="KW-1185">Reference proteome</keyword>
<comment type="caution">
    <text evidence="1">The sequence shown here is derived from an EMBL/GenBank/DDBJ whole genome shotgun (WGS) entry which is preliminary data.</text>
</comment>
<evidence type="ECO:0000313" key="2">
    <source>
        <dbReference type="Proteomes" id="UP001162992"/>
    </source>
</evidence>
<dbReference type="Proteomes" id="UP001162992">
    <property type="component" value="Chromosome 2"/>
</dbReference>
<protein>
    <submittedName>
        <fullName evidence="1">Uncharacterized protein</fullName>
    </submittedName>
</protein>